<accession>A0AAW0GDU9</accession>
<feature type="region of interest" description="Disordered" evidence="1">
    <location>
        <begin position="67"/>
        <end position="92"/>
    </location>
</feature>
<feature type="compositionally biased region" description="Low complexity" evidence="1">
    <location>
        <begin position="74"/>
        <end position="92"/>
    </location>
</feature>
<proteinExistence type="predicted"/>
<comment type="caution">
    <text evidence="2">The sequence shown here is derived from an EMBL/GenBank/DDBJ whole genome shotgun (WGS) entry which is preliminary data.</text>
</comment>
<sequence>MICHSKSTGLPHHYPRCIKSITLSNSMEPGNSIFRRDDHRPQTTLHSFIDPVHGNRYLIPYLRDTRNCHRHSAPDSSPESPTSPVSSVDEDH</sequence>
<keyword evidence="3" id="KW-1185">Reference proteome</keyword>
<organism evidence="2 3">
    <name type="scientific">Cerrena zonata</name>
    <dbReference type="NCBI Taxonomy" id="2478898"/>
    <lineage>
        <taxon>Eukaryota</taxon>
        <taxon>Fungi</taxon>
        <taxon>Dikarya</taxon>
        <taxon>Basidiomycota</taxon>
        <taxon>Agaricomycotina</taxon>
        <taxon>Agaricomycetes</taxon>
        <taxon>Polyporales</taxon>
        <taxon>Cerrenaceae</taxon>
        <taxon>Cerrena</taxon>
    </lineage>
</organism>
<gene>
    <name evidence="2" type="ORF">QCA50_008609</name>
</gene>
<dbReference type="AlphaFoldDB" id="A0AAW0GDU9"/>
<evidence type="ECO:0000313" key="2">
    <source>
        <dbReference type="EMBL" id="KAK7688239.1"/>
    </source>
</evidence>
<protein>
    <submittedName>
        <fullName evidence="2">Uncharacterized protein</fullName>
    </submittedName>
</protein>
<evidence type="ECO:0000313" key="3">
    <source>
        <dbReference type="Proteomes" id="UP001385951"/>
    </source>
</evidence>
<reference evidence="2 3" key="1">
    <citation type="submission" date="2022-09" db="EMBL/GenBank/DDBJ databases">
        <authorList>
            <person name="Palmer J.M."/>
        </authorList>
    </citation>
    <scope>NUCLEOTIDE SEQUENCE [LARGE SCALE GENOMIC DNA]</scope>
    <source>
        <strain evidence="2 3">DSM 7382</strain>
    </source>
</reference>
<name>A0AAW0GDU9_9APHY</name>
<evidence type="ECO:0000256" key="1">
    <source>
        <dbReference type="SAM" id="MobiDB-lite"/>
    </source>
</evidence>
<dbReference type="EMBL" id="JASBNA010000011">
    <property type="protein sequence ID" value="KAK7688239.1"/>
    <property type="molecule type" value="Genomic_DNA"/>
</dbReference>
<dbReference type="Proteomes" id="UP001385951">
    <property type="component" value="Unassembled WGS sequence"/>
</dbReference>